<reference evidence="2" key="1">
    <citation type="submission" date="2025-05" db="UniProtKB">
        <authorList>
            <consortium name="RefSeq"/>
        </authorList>
    </citation>
    <scope>NUCLEOTIDE SEQUENCE [LARGE SCALE GENOMIC DNA]</scope>
</reference>
<dbReference type="AlphaFoldDB" id="A0AB39ZZM7"/>
<gene>
    <name evidence="3" type="primary">LOC108021731</name>
</gene>
<dbReference type="RefSeq" id="XP_016946058.3">
    <property type="nucleotide sequence ID" value="XM_017090569.4"/>
</dbReference>
<protein>
    <submittedName>
        <fullName evidence="3">Uncharacterized protein</fullName>
    </submittedName>
</protein>
<proteinExistence type="predicted"/>
<organism evidence="2 3">
    <name type="scientific">Drosophila suzukii</name>
    <name type="common">Spotted-wing drosophila fruit fly</name>
    <dbReference type="NCBI Taxonomy" id="28584"/>
    <lineage>
        <taxon>Eukaryota</taxon>
        <taxon>Metazoa</taxon>
        <taxon>Ecdysozoa</taxon>
        <taxon>Arthropoda</taxon>
        <taxon>Hexapoda</taxon>
        <taxon>Insecta</taxon>
        <taxon>Pterygota</taxon>
        <taxon>Neoptera</taxon>
        <taxon>Endopterygota</taxon>
        <taxon>Diptera</taxon>
        <taxon>Brachycera</taxon>
        <taxon>Muscomorpha</taxon>
        <taxon>Ephydroidea</taxon>
        <taxon>Drosophilidae</taxon>
        <taxon>Drosophila</taxon>
        <taxon>Sophophora</taxon>
    </lineage>
</organism>
<feature type="region of interest" description="Disordered" evidence="1">
    <location>
        <begin position="1"/>
        <end position="21"/>
    </location>
</feature>
<dbReference type="GeneID" id="108021731"/>
<reference evidence="3" key="2">
    <citation type="submission" date="2025-08" db="UniProtKB">
        <authorList>
            <consortium name="RefSeq"/>
        </authorList>
    </citation>
    <scope>IDENTIFICATION</scope>
</reference>
<evidence type="ECO:0000256" key="1">
    <source>
        <dbReference type="SAM" id="MobiDB-lite"/>
    </source>
</evidence>
<dbReference type="Proteomes" id="UP001652628">
    <property type="component" value="Chromosome 2L"/>
</dbReference>
<name>A0AB39ZZM7_DROSZ</name>
<sequence>MLERRRRSQLRLDPLIPTPTKTTTMRRTRRVCFNFEANEPLRTRRRRRREFLHPYFMTYPPIYSPMQLGHPWGFDFCPNMYGNLFESTNRLNAGEQYECNSQEALHTPEETQNTSGPEIVHDLKDIFMGLDGYLQAEKVKLIETCKENTNTTESPENQSPDPKESQLSVLTDIMCETISRLNGYIGNHSKQQEFQSALNPINQFREGVPPIHVLQLPVQPLIVPSYPSSENYPSSESFFQKKPQLERLPWLKERKRKRPLKSTTYIHMQNQESSTDDLPKILEASFSTNNIPRTVRQSTKDAGTTMWCPMDCCRRCCGGVRSQEGFSPTQERTPEDPEIAYSLRSTDDFPPPCLKAPPPSIKSEEEIYDQGQYYQPKGESIYLLGSPQSSSYISSCDYRHEAGNLRYSFIEEEEEQVDEDDWYQNASDKLAELEVEQDFFRQTQMTTKEQNLQTDPETSSDNSIVNIITTSDKALSTTEINPITNREPMKIERICKKSSLKQRLKLKSGKSTHKVMFEKVLHTEGVQVQPEMRSTGTDPIPTIPKVKRNSCKQIRSTFKSKR</sequence>
<evidence type="ECO:0000313" key="2">
    <source>
        <dbReference type="Proteomes" id="UP001652628"/>
    </source>
</evidence>
<keyword evidence="2" id="KW-1185">Reference proteome</keyword>
<accession>A0AB39ZZM7</accession>
<evidence type="ECO:0000313" key="3">
    <source>
        <dbReference type="RefSeq" id="XP_016946058.3"/>
    </source>
</evidence>